<evidence type="ECO:0000256" key="9">
    <source>
        <dbReference type="SAM" id="MobiDB-lite"/>
    </source>
</evidence>
<feature type="region of interest" description="Disordered" evidence="9">
    <location>
        <begin position="808"/>
        <end position="829"/>
    </location>
</feature>
<evidence type="ECO:0000256" key="1">
    <source>
        <dbReference type="ARBA" id="ARBA00012493"/>
    </source>
</evidence>
<organism evidence="11 12">
    <name type="scientific">Rotaria magnacalcarata</name>
    <dbReference type="NCBI Taxonomy" id="392030"/>
    <lineage>
        <taxon>Eukaryota</taxon>
        <taxon>Metazoa</taxon>
        <taxon>Spiralia</taxon>
        <taxon>Gnathifera</taxon>
        <taxon>Rotifera</taxon>
        <taxon>Eurotatoria</taxon>
        <taxon>Bdelloidea</taxon>
        <taxon>Philodinida</taxon>
        <taxon>Philodinidae</taxon>
        <taxon>Rotaria</taxon>
    </lineage>
</organism>
<dbReference type="GO" id="GO:0004519">
    <property type="term" value="F:endonuclease activity"/>
    <property type="evidence" value="ECO:0007669"/>
    <property type="project" value="UniProtKB-KW"/>
</dbReference>
<dbReference type="EC" id="2.7.7.49" evidence="1"/>
<protein>
    <recommendedName>
        <fullName evidence="1">RNA-directed DNA polymerase</fullName>
        <ecNumber evidence="1">2.7.7.49</ecNumber>
    </recommendedName>
</protein>
<gene>
    <name evidence="11" type="ORF">MBJ925_LOCUS37649</name>
</gene>
<dbReference type="FunFam" id="3.10.20.370:FF:000001">
    <property type="entry name" value="Retrovirus-related Pol polyprotein from transposon 17.6-like protein"/>
    <property type="match status" value="1"/>
</dbReference>
<evidence type="ECO:0000256" key="4">
    <source>
        <dbReference type="ARBA" id="ARBA00022695"/>
    </source>
</evidence>
<keyword evidence="3" id="KW-0808">Transferase</keyword>
<dbReference type="CDD" id="cd09274">
    <property type="entry name" value="RNase_HI_RT_Ty3"/>
    <property type="match status" value="1"/>
</dbReference>
<dbReference type="GO" id="GO:0006508">
    <property type="term" value="P:proteolysis"/>
    <property type="evidence" value="ECO:0007669"/>
    <property type="project" value="UniProtKB-KW"/>
</dbReference>
<keyword evidence="4" id="KW-0548">Nucleotidyltransferase</keyword>
<dbReference type="PANTHER" id="PTHR37984:SF5">
    <property type="entry name" value="PROTEIN NYNRIN-LIKE"/>
    <property type="match status" value="1"/>
</dbReference>
<dbReference type="FunFam" id="3.10.10.10:FF:000007">
    <property type="entry name" value="Retrovirus-related Pol polyprotein from transposon 17.6-like Protein"/>
    <property type="match status" value="1"/>
</dbReference>
<dbReference type="EMBL" id="CAJNRE010020909">
    <property type="protein sequence ID" value="CAF2246856.1"/>
    <property type="molecule type" value="Genomic_DNA"/>
</dbReference>
<dbReference type="InterPro" id="IPR043128">
    <property type="entry name" value="Rev_trsase/Diguanyl_cyclase"/>
</dbReference>
<dbReference type="CDD" id="cd01647">
    <property type="entry name" value="RT_LTR"/>
    <property type="match status" value="1"/>
</dbReference>
<evidence type="ECO:0000256" key="5">
    <source>
        <dbReference type="ARBA" id="ARBA00022722"/>
    </source>
</evidence>
<reference evidence="11" key="1">
    <citation type="submission" date="2021-02" db="EMBL/GenBank/DDBJ databases">
        <authorList>
            <person name="Nowell W R."/>
        </authorList>
    </citation>
    <scope>NUCLEOTIDE SEQUENCE</scope>
</reference>
<evidence type="ECO:0000256" key="2">
    <source>
        <dbReference type="ARBA" id="ARBA00022670"/>
    </source>
</evidence>
<evidence type="ECO:0000256" key="7">
    <source>
        <dbReference type="ARBA" id="ARBA00022801"/>
    </source>
</evidence>
<feature type="domain" description="Reverse transcriptase" evidence="10">
    <location>
        <begin position="309"/>
        <end position="488"/>
    </location>
</feature>
<dbReference type="Gene3D" id="2.40.70.10">
    <property type="entry name" value="Acid Proteases"/>
    <property type="match status" value="1"/>
</dbReference>
<dbReference type="Proteomes" id="UP000663824">
    <property type="component" value="Unassembled WGS sequence"/>
</dbReference>
<dbReference type="PROSITE" id="PS50878">
    <property type="entry name" value="RT_POL"/>
    <property type="match status" value="1"/>
</dbReference>
<keyword evidence="8" id="KW-0695">RNA-directed DNA polymerase</keyword>
<keyword evidence="6" id="KW-0255">Endonuclease</keyword>
<name>A0A817A2P4_9BILA</name>
<dbReference type="CDD" id="cd00303">
    <property type="entry name" value="retropepsin_like"/>
    <property type="match status" value="1"/>
</dbReference>
<dbReference type="InterPro" id="IPR041373">
    <property type="entry name" value="RT_RNaseH"/>
</dbReference>
<keyword evidence="2" id="KW-0645">Protease</keyword>
<evidence type="ECO:0000313" key="12">
    <source>
        <dbReference type="Proteomes" id="UP000663824"/>
    </source>
</evidence>
<dbReference type="FunFam" id="3.30.70.270:FF:000020">
    <property type="entry name" value="Transposon Tf2-6 polyprotein-like Protein"/>
    <property type="match status" value="1"/>
</dbReference>
<proteinExistence type="predicted"/>
<dbReference type="Pfam" id="PF00078">
    <property type="entry name" value="RVT_1"/>
    <property type="match status" value="1"/>
</dbReference>
<evidence type="ECO:0000256" key="6">
    <source>
        <dbReference type="ARBA" id="ARBA00022759"/>
    </source>
</evidence>
<dbReference type="InterPro" id="IPR021109">
    <property type="entry name" value="Peptidase_aspartic_dom_sf"/>
</dbReference>
<keyword evidence="7" id="KW-0378">Hydrolase</keyword>
<accession>A0A817A2P4</accession>
<dbReference type="GO" id="GO:0008233">
    <property type="term" value="F:peptidase activity"/>
    <property type="evidence" value="ECO:0007669"/>
    <property type="project" value="UniProtKB-KW"/>
</dbReference>
<dbReference type="InterPro" id="IPR050951">
    <property type="entry name" value="Retrovirus_Pol_polyprotein"/>
</dbReference>
<comment type="caution">
    <text evidence="11">The sequence shown here is derived from an EMBL/GenBank/DDBJ whole genome shotgun (WGS) entry which is preliminary data.</text>
</comment>
<dbReference type="Gene3D" id="3.10.20.370">
    <property type="match status" value="1"/>
</dbReference>
<dbReference type="GO" id="GO:0003964">
    <property type="term" value="F:RNA-directed DNA polymerase activity"/>
    <property type="evidence" value="ECO:0007669"/>
    <property type="project" value="UniProtKB-KW"/>
</dbReference>
<dbReference type="InterPro" id="IPR000477">
    <property type="entry name" value="RT_dom"/>
</dbReference>
<keyword evidence="5" id="KW-0540">Nuclease</keyword>
<evidence type="ECO:0000256" key="3">
    <source>
        <dbReference type="ARBA" id="ARBA00022679"/>
    </source>
</evidence>
<dbReference type="InterPro" id="IPR043502">
    <property type="entry name" value="DNA/RNA_pol_sf"/>
</dbReference>
<dbReference type="Gene3D" id="3.30.70.270">
    <property type="match status" value="2"/>
</dbReference>
<dbReference type="Pfam" id="PF17917">
    <property type="entry name" value="RT_RNaseH"/>
    <property type="match status" value="1"/>
</dbReference>
<dbReference type="SUPFAM" id="SSF56672">
    <property type="entry name" value="DNA/RNA polymerases"/>
    <property type="match status" value="1"/>
</dbReference>
<dbReference type="AlphaFoldDB" id="A0A817A2P4"/>
<evidence type="ECO:0000259" key="10">
    <source>
        <dbReference type="PROSITE" id="PS50878"/>
    </source>
</evidence>
<dbReference type="PANTHER" id="PTHR37984">
    <property type="entry name" value="PROTEIN CBG26694"/>
    <property type="match status" value="1"/>
</dbReference>
<evidence type="ECO:0000256" key="8">
    <source>
        <dbReference type="ARBA" id="ARBA00022918"/>
    </source>
</evidence>
<sequence>MIDIGSTISAINLAYMQQLNINPYIYPTKISCRTANNSQLHIFGQIVLPITINNVRLKVNTFIVEDLCTNLLLGGDFCTTYHVNINYGNKYLSLNNEQQQTIVKFHQHLNNQQIFTTNDTTIPPFATVVVQASTTAPPMSALFTPSSQRLNKQQVVVPHAILMIDNNHNTILALFNTTTTIQMIPKGTNLGKVTYHEDNNYCYVDPKPHQERQERVLTIMNNSSQQNSPHLSIIKTLSVHLPRNQQQQIQQVLLKHKDLFDISQPSIMKTNNVSHRIPIQQHHQPIQSFPYRRSAKETEIINEQVKEMLKNRIIRPSSSPWASPVVTVKKKEGSPRFCVDYRRLNSITERDVYPLPRIDDIIDRLAGSQYFTTLDLKAGYWQIPIDEQDQKKTAFVTTDALYEFNVLPFGLSNAPASFQRIMNSVLGTLRWDISLVYLDDIIIYSKSFDKHVQHLDLVLGALQRAHVKLNPNKCILARKQLDYLGFRITQDGIKPTMTNVKKTIDFPTPTSAKVAYSFVQMAQFYRRFIKDFATIAAPLNTFKIKNAKFIWTQACQNSFDTLKQTLSQYPLLAFYDGKSKLKLKINTDASNMGIGGVLHQITPNGHLQPVQYLSRSLLKREQKYSVVEKECLAMFWCITKLRPYLYGREFTLITDHHPLCWLNKQSSKNGRLDRWSLQLQEYSFDIKHTPGSSNCVADCLSRYPIEHPDDIVEEQFELMHGPTYSINLVSAVSFDSTRICEQQQKDTVIKQIYQQLSSGKQHQSYTLENGLVYKIIHRPGHCILKLPYITTSMITKLLQAYHDSPTSGHLGGIARKPRPPLLNRSHGFG</sequence>
<evidence type="ECO:0000313" key="11">
    <source>
        <dbReference type="EMBL" id="CAF2246856.1"/>
    </source>
</evidence>
<dbReference type="Gene3D" id="3.10.10.10">
    <property type="entry name" value="HIV Type 1 Reverse Transcriptase, subunit A, domain 1"/>
    <property type="match status" value="1"/>
</dbReference>